<keyword evidence="2" id="KW-1003">Cell membrane</keyword>
<dbReference type="EMBL" id="JBHUEE010000001">
    <property type="protein sequence ID" value="MFD1716660.1"/>
    <property type="molecule type" value="Genomic_DNA"/>
</dbReference>
<keyword evidence="8" id="KW-1185">Reference proteome</keyword>
<organism evidence="7 8">
    <name type="scientific">Georgenia deserti</name>
    <dbReference type="NCBI Taxonomy" id="2093781"/>
    <lineage>
        <taxon>Bacteria</taxon>
        <taxon>Bacillati</taxon>
        <taxon>Actinomycetota</taxon>
        <taxon>Actinomycetes</taxon>
        <taxon>Micrococcales</taxon>
        <taxon>Bogoriellaceae</taxon>
        <taxon>Georgenia</taxon>
    </lineage>
</organism>
<dbReference type="PANTHER" id="PTHR30213">
    <property type="entry name" value="INNER MEMBRANE PROTEIN YHJD"/>
    <property type="match status" value="1"/>
</dbReference>
<dbReference type="Proteomes" id="UP001597277">
    <property type="component" value="Unassembled WGS sequence"/>
</dbReference>
<feature type="transmembrane region" description="Helical" evidence="6">
    <location>
        <begin position="159"/>
        <end position="183"/>
    </location>
</feature>
<reference evidence="8" key="1">
    <citation type="journal article" date="2019" name="Int. J. Syst. Evol. Microbiol.">
        <title>The Global Catalogue of Microorganisms (GCM) 10K type strain sequencing project: providing services to taxonomists for standard genome sequencing and annotation.</title>
        <authorList>
            <consortium name="The Broad Institute Genomics Platform"/>
            <consortium name="The Broad Institute Genome Sequencing Center for Infectious Disease"/>
            <person name="Wu L."/>
            <person name="Ma J."/>
        </authorList>
    </citation>
    <scope>NUCLEOTIDE SEQUENCE [LARGE SCALE GENOMIC DNA]</scope>
    <source>
        <strain evidence="8">JCM 17130</strain>
    </source>
</reference>
<evidence type="ECO:0000256" key="4">
    <source>
        <dbReference type="ARBA" id="ARBA00022989"/>
    </source>
</evidence>
<proteinExistence type="predicted"/>
<feature type="transmembrane region" description="Helical" evidence="6">
    <location>
        <begin position="203"/>
        <end position="225"/>
    </location>
</feature>
<evidence type="ECO:0000256" key="1">
    <source>
        <dbReference type="ARBA" id="ARBA00004651"/>
    </source>
</evidence>
<feature type="transmembrane region" description="Helical" evidence="6">
    <location>
        <begin position="264"/>
        <end position="290"/>
    </location>
</feature>
<dbReference type="Pfam" id="PF03631">
    <property type="entry name" value="Virul_fac_BrkB"/>
    <property type="match status" value="1"/>
</dbReference>
<dbReference type="InterPro" id="IPR017039">
    <property type="entry name" value="Virul_fac_BrkB"/>
</dbReference>
<sequence length="385" mass="40823">MPASEGGTRESMVARLKKLIAWAVQTRVVRAVQRYSIARGGLLAGGIAYSGLFSISAALTIAISVFMALLGGNDAARQTVFDGIDTALPGLLATDGSDGIVSPDALVQDTAWNAPTIISILVLIWTATTVMAALKNSLRAMFGIVAPPENFLVSKARDLVGYVVLATGILLSAVLGTVAGTLAGEVLEWLGIDGSVGSLGIRLAGLAAALVVDWLVYVMVFRFVAGARPPRQDLFLGALVGAVGAGVMRFAGTSLVGAVDDPVLASFAALVTIILWLNLAARLALLVAAFTANPPAPEKPESPEAVHLYESPNYVTESDPRTQEWDYQPLTGAIVPANGEEDVDEPEPEPYRHGLIGWWQRRRIARLERRLERTKEAYAAGARRE</sequence>
<comment type="subcellular location">
    <subcellularLocation>
        <location evidence="1">Cell membrane</location>
        <topology evidence="1">Multi-pass membrane protein</topology>
    </subcellularLocation>
</comment>
<evidence type="ECO:0000313" key="8">
    <source>
        <dbReference type="Proteomes" id="UP001597277"/>
    </source>
</evidence>
<comment type="caution">
    <text evidence="7">The sequence shown here is derived from an EMBL/GenBank/DDBJ whole genome shotgun (WGS) entry which is preliminary data.</text>
</comment>
<feature type="transmembrane region" description="Helical" evidence="6">
    <location>
        <begin position="112"/>
        <end position="134"/>
    </location>
</feature>
<evidence type="ECO:0000256" key="5">
    <source>
        <dbReference type="ARBA" id="ARBA00023136"/>
    </source>
</evidence>
<dbReference type="PANTHER" id="PTHR30213:SF1">
    <property type="entry name" value="INNER MEMBRANE PROTEIN YHJD"/>
    <property type="match status" value="1"/>
</dbReference>
<protein>
    <submittedName>
        <fullName evidence="7">YihY/virulence factor BrkB family protein</fullName>
    </submittedName>
</protein>
<evidence type="ECO:0000256" key="3">
    <source>
        <dbReference type="ARBA" id="ARBA00022692"/>
    </source>
</evidence>
<dbReference type="RefSeq" id="WP_388002089.1">
    <property type="nucleotide sequence ID" value="NZ_JBHUEE010000001.1"/>
</dbReference>
<evidence type="ECO:0000256" key="2">
    <source>
        <dbReference type="ARBA" id="ARBA00022475"/>
    </source>
</evidence>
<keyword evidence="4 6" id="KW-1133">Transmembrane helix</keyword>
<keyword evidence="3 6" id="KW-0812">Transmembrane</keyword>
<evidence type="ECO:0000313" key="7">
    <source>
        <dbReference type="EMBL" id="MFD1716660.1"/>
    </source>
</evidence>
<keyword evidence="5 6" id="KW-0472">Membrane</keyword>
<gene>
    <name evidence="7" type="ORF">ACFSE6_02345</name>
</gene>
<feature type="transmembrane region" description="Helical" evidence="6">
    <location>
        <begin position="42"/>
        <end position="70"/>
    </location>
</feature>
<evidence type="ECO:0000256" key="6">
    <source>
        <dbReference type="SAM" id="Phobius"/>
    </source>
</evidence>
<name>A0ABW4L065_9MICO</name>
<accession>A0ABW4L065</accession>
<feature type="transmembrane region" description="Helical" evidence="6">
    <location>
        <begin position="234"/>
        <end position="252"/>
    </location>
</feature>